<sequence>MMCHNGFCLQRRSSLCQRVPSDFTKKFIAFQQYVIGLHKGHDYLLSQMGNADETPVSFDEPSNNIIEEIGTKSVIIKTLGNEKMCITVMLAVLADGIKLPPYVILKRKTMLKDQLPTGIIVRCQNQGWMSADLMKDWLNIVWNRRPGVLVRKRRVFVLGTFKGYLTPAMKNITGDECCSCSCTMRNVTTAGA</sequence>
<organism evidence="2 3">
    <name type="scientific">Limosa lapponica baueri</name>
    <dbReference type="NCBI Taxonomy" id="1758121"/>
    <lineage>
        <taxon>Eukaryota</taxon>
        <taxon>Metazoa</taxon>
        <taxon>Chordata</taxon>
        <taxon>Craniata</taxon>
        <taxon>Vertebrata</taxon>
        <taxon>Euteleostomi</taxon>
        <taxon>Archelosauria</taxon>
        <taxon>Archosauria</taxon>
        <taxon>Dinosauria</taxon>
        <taxon>Saurischia</taxon>
        <taxon>Theropoda</taxon>
        <taxon>Coelurosauria</taxon>
        <taxon>Aves</taxon>
        <taxon>Neognathae</taxon>
        <taxon>Neoaves</taxon>
        <taxon>Charadriiformes</taxon>
        <taxon>Scolopacidae</taxon>
        <taxon>Limosa</taxon>
    </lineage>
</organism>
<protein>
    <recommendedName>
        <fullName evidence="1">DDE-1 domain-containing protein</fullName>
    </recommendedName>
</protein>
<dbReference type="Proteomes" id="UP000233556">
    <property type="component" value="Unassembled WGS sequence"/>
</dbReference>
<proteinExistence type="predicted"/>
<dbReference type="GO" id="GO:0003676">
    <property type="term" value="F:nucleic acid binding"/>
    <property type="evidence" value="ECO:0007669"/>
    <property type="project" value="InterPro"/>
</dbReference>
<feature type="domain" description="DDE-1" evidence="1">
    <location>
        <begin position="86"/>
        <end position="169"/>
    </location>
</feature>
<evidence type="ECO:0000259" key="1">
    <source>
        <dbReference type="Pfam" id="PF03184"/>
    </source>
</evidence>
<gene>
    <name evidence="2" type="ORF">llap_12836</name>
</gene>
<evidence type="ECO:0000313" key="2">
    <source>
        <dbReference type="EMBL" id="PKU36859.1"/>
    </source>
</evidence>
<dbReference type="InterPro" id="IPR004875">
    <property type="entry name" value="DDE_SF_endonuclease_dom"/>
</dbReference>
<dbReference type="OrthoDB" id="5422061at2759"/>
<accession>A0A2I0TST9</accession>
<reference evidence="3" key="2">
    <citation type="submission" date="2017-12" db="EMBL/GenBank/DDBJ databases">
        <title>Genome sequence of the Bar-tailed Godwit (Limosa lapponica baueri).</title>
        <authorList>
            <person name="Lima N.C.B."/>
            <person name="Parody-Merino A.M."/>
            <person name="Battley P.F."/>
            <person name="Fidler A.E."/>
            <person name="Prosdocimi F."/>
        </authorList>
    </citation>
    <scope>NUCLEOTIDE SEQUENCE [LARGE SCALE GENOMIC DNA]</scope>
</reference>
<name>A0A2I0TST9_LIMLA</name>
<evidence type="ECO:0000313" key="3">
    <source>
        <dbReference type="Proteomes" id="UP000233556"/>
    </source>
</evidence>
<dbReference type="Pfam" id="PF03184">
    <property type="entry name" value="DDE_1"/>
    <property type="match status" value="1"/>
</dbReference>
<dbReference type="EMBL" id="KZ507429">
    <property type="protein sequence ID" value="PKU36859.1"/>
    <property type="molecule type" value="Genomic_DNA"/>
</dbReference>
<reference evidence="3" key="1">
    <citation type="submission" date="2017-11" db="EMBL/GenBank/DDBJ databases">
        <authorList>
            <person name="Lima N.C."/>
            <person name="Parody-Merino A.M."/>
            <person name="Battley P.F."/>
            <person name="Fidler A.E."/>
            <person name="Prosdocimi F."/>
        </authorList>
    </citation>
    <scope>NUCLEOTIDE SEQUENCE [LARGE SCALE GENOMIC DNA]</scope>
</reference>
<dbReference type="AlphaFoldDB" id="A0A2I0TST9"/>
<keyword evidence="3" id="KW-1185">Reference proteome</keyword>